<organism evidence="2 3">
    <name type="scientific">Penicillium arizonense</name>
    <dbReference type="NCBI Taxonomy" id="1835702"/>
    <lineage>
        <taxon>Eukaryota</taxon>
        <taxon>Fungi</taxon>
        <taxon>Dikarya</taxon>
        <taxon>Ascomycota</taxon>
        <taxon>Pezizomycotina</taxon>
        <taxon>Eurotiomycetes</taxon>
        <taxon>Eurotiomycetidae</taxon>
        <taxon>Eurotiales</taxon>
        <taxon>Aspergillaceae</taxon>
        <taxon>Penicillium</taxon>
    </lineage>
</organism>
<evidence type="ECO:0000313" key="3">
    <source>
        <dbReference type="Proteomes" id="UP000177622"/>
    </source>
</evidence>
<protein>
    <submittedName>
        <fullName evidence="2">Uncharacterized protein</fullName>
    </submittedName>
</protein>
<dbReference type="AlphaFoldDB" id="A0A1F5L5E3"/>
<comment type="caution">
    <text evidence="2">The sequence shown here is derived from an EMBL/GenBank/DDBJ whole genome shotgun (WGS) entry which is preliminary data.</text>
</comment>
<dbReference type="GeneID" id="34581248"/>
<gene>
    <name evidence="2" type="ORF">PENARI_c031G10404</name>
</gene>
<sequence length="232" mass="25649">MKAEFNDPDNTNFIVGVRLRARSEDQIDDSILESDELLPGLLLPILTDSIPGTPEPSSARPATKYSKEESEKEDAGLEASLLFMKKISKDSKVQARPKTFLTKAEQMAYGGYNVETEYGRRKWQITTIESMLSVIRPVSRKDGVDEAQFISPEAAENLYQAHQAAHHTAESQLESSSVTKEHFILQNAFGGTPARSGPPVDICLNLLLCEHVWESLQSATSLLIRSTVQLAS</sequence>
<name>A0A1F5L5E3_PENAI</name>
<evidence type="ECO:0000313" key="2">
    <source>
        <dbReference type="EMBL" id="OGE48200.1"/>
    </source>
</evidence>
<feature type="region of interest" description="Disordered" evidence="1">
    <location>
        <begin position="48"/>
        <end position="73"/>
    </location>
</feature>
<proteinExistence type="predicted"/>
<dbReference type="OrthoDB" id="3801254at2759"/>
<accession>A0A1F5L5E3</accession>
<dbReference type="STRING" id="1835702.A0A1F5L5E3"/>
<reference evidence="2 3" key="1">
    <citation type="journal article" date="2016" name="Sci. Rep.">
        <title>Penicillium arizonense, a new, genome sequenced fungal species, reveals a high chemical diversity in secreted metabolites.</title>
        <authorList>
            <person name="Grijseels S."/>
            <person name="Nielsen J.C."/>
            <person name="Randelovic M."/>
            <person name="Nielsen J."/>
            <person name="Nielsen K.F."/>
            <person name="Workman M."/>
            <person name="Frisvad J.C."/>
        </authorList>
    </citation>
    <scope>NUCLEOTIDE SEQUENCE [LARGE SCALE GENOMIC DNA]</scope>
    <source>
        <strain evidence="2 3">CBS 141311</strain>
    </source>
</reference>
<dbReference type="RefSeq" id="XP_022483656.1">
    <property type="nucleotide sequence ID" value="XM_022636514.1"/>
</dbReference>
<keyword evidence="3" id="KW-1185">Reference proteome</keyword>
<evidence type="ECO:0000256" key="1">
    <source>
        <dbReference type="SAM" id="MobiDB-lite"/>
    </source>
</evidence>
<dbReference type="EMBL" id="LXJU01000031">
    <property type="protein sequence ID" value="OGE48200.1"/>
    <property type="molecule type" value="Genomic_DNA"/>
</dbReference>
<dbReference type="Proteomes" id="UP000177622">
    <property type="component" value="Unassembled WGS sequence"/>
</dbReference>